<dbReference type="GO" id="GO:0020037">
    <property type="term" value="F:heme binding"/>
    <property type="evidence" value="ECO:0007669"/>
    <property type="project" value="InterPro"/>
</dbReference>
<dbReference type="PROSITE" id="PS00086">
    <property type="entry name" value="CYTOCHROME_P450"/>
    <property type="match status" value="1"/>
</dbReference>
<dbReference type="CDD" id="cd11053">
    <property type="entry name" value="CYP110-like"/>
    <property type="match status" value="1"/>
</dbReference>
<dbReference type="InterPro" id="IPR050196">
    <property type="entry name" value="Cytochrome_P450_Monoox"/>
</dbReference>
<dbReference type="InterPro" id="IPR002401">
    <property type="entry name" value="Cyt_P450_E_grp-I"/>
</dbReference>
<evidence type="ECO:0000256" key="8">
    <source>
        <dbReference type="RuleBase" id="RU000461"/>
    </source>
</evidence>
<gene>
    <name evidence="9" type="ORF">DSM106972_019750</name>
</gene>
<keyword evidence="10" id="KW-1185">Reference proteome</keyword>
<keyword evidence="6 8" id="KW-0503">Monooxygenase</keyword>
<evidence type="ECO:0000256" key="7">
    <source>
        <dbReference type="PIRSR" id="PIRSR602401-1"/>
    </source>
</evidence>
<dbReference type="PRINTS" id="PR00385">
    <property type="entry name" value="P450"/>
</dbReference>
<dbReference type="PANTHER" id="PTHR24291:SF50">
    <property type="entry name" value="BIFUNCTIONAL ALBAFLAVENONE MONOOXYGENASE_TERPENE SYNTHASE"/>
    <property type="match status" value="1"/>
</dbReference>
<dbReference type="InterPro" id="IPR036396">
    <property type="entry name" value="Cyt_P450_sf"/>
</dbReference>
<dbReference type="PRINTS" id="PR00463">
    <property type="entry name" value="EP450I"/>
</dbReference>
<dbReference type="PANTHER" id="PTHR24291">
    <property type="entry name" value="CYTOCHROME P450 FAMILY 4"/>
    <property type="match status" value="1"/>
</dbReference>
<dbReference type="SUPFAM" id="SSF48264">
    <property type="entry name" value="Cytochrome P450"/>
    <property type="match status" value="1"/>
</dbReference>
<dbReference type="EMBL" id="RSCL01000004">
    <property type="protein sequence ID" value="RUT07715.1"/>
    <property type="molecule type" value="Genomic_DNA"/>
</dbReference>
<dbReference type="InterPro" id="IPR001128">
    <property type="entry name" value="Cyt_P450"/>
</dbReference>
<keyword evidence="3 7" id="KW-0479">Metal-binding</keyword>
<evidence type="ECO:0000256" key="1">
    <source>
        <dbReference type="ARBA" id="ARBA00010617"/>
    </source>
</evidence>
<dbReference type="GO" id="GO:0016705">
    <property type="term" value="F:oxidoreductase activity, acting on paired donors, with incorporation or reduction of molecular oxygen"/>
    <property type="evidence" value="ECO:0007669"/>
    <property type="project" value="InterPro"/>
</dbReference>
<comment type="cofactor">
    <cofactor evidence="7">
        <name>heme</name>
        <dbReference type="ChEBI" id="CHEBI:30413"/>
    </cofactor>
</comment>
<dbReference type="Pfam" id="PF00067">
    <property type="entry name" value="p450"/>
    <property type="match status" value="1"/>
</dbReference>
<protein>
    <submittedName>
        <fullName evidence="9">Cytochrome P450</fullName>
    </submittedName>
</protein>
<dbReference type="InterPro" id="IPR017972">
    <property type="entry name" value="Cyt_P450_CS"/>
</dbReference>
<proteinExistence type="inferred from homology"/>
<organism evidence="9 10">
    <name type="scientific">Dulcicalothrix desertica PCC 7102</name>
    <dbReference type="NCBI Taxonomy" id="232991"/>
    <lineage>
        <taxon>Bacteria</taxon>
        <taxon>Bacillati</taxon>
        <taxon>Cyanobacteriota</taxon>
        <taxon>Cyanophyceae</taxon>
        <taxon>Nostocales</taxon>
        <taxon>Calotrichaceae</taxon>
        <taxon>Dulcicalothrix</taxon>
    </lineage>
</organism>
<accession>A0A433VNV4</accession>
<dbReference type="GO" id="GO:0004497">
    <property type="term" value="F:monooxygenase activity"/>
    <property type="evidence" value="ECO:0007669"/>
    <property type="project" value="UniProtKB-KW"/>
</dbReference>
<feature type="binding site" description="axial binding residue" evidence="7">
    <location>
        <position position="399"/>
    </location>
    <ligand>
        <name>heme</name>
        <dbReference type="ChEBI" id="CHEBI:30413"/>
    </ligand>
    <ligandPart>
        <name>Fe</name>
        <dbReference type="ChEBI" id="CHEBI:18248"/>
    </ligandPart>
</feature>
<dbReference type="AlphaFoldDB" id="A0A433VNV4"/>
<evidence type="ECO:0000313" key="10">
    <source>
        <dbReference type="Proteomes" id="UP000271624"/>
    </source>
</evidence>
<keyword evidence="4 8" id="KW-0560">Oxidoreductase</keyword>
<comment type="caution">
    <text evidence="9">The sequence shown here is derived from an EMBL/GenBank/DDBJ whole genome shotgun (WGS) entry which is preliminary data.</text>
</comment>
<keyword evidence="2 7" id="KW-0349">Heme</keyword>
<keyword evidence="5 7" id="KW-0408">Iron</keyword>
<dbReference type="GO" id="GO:0005506">
    <property type="term" value="F:iron ion binding"/>
    <property type="evidence" value="ECO:0007669"/>
    <property type="project" value="InterPro"/>
</dbReference>
<reference evidence="9" key="2">
    <citation type="journal article" date="2019" name="Genome Biol. Evol.">
        <title>Day and night: Metabolic profiles and evolutionary relationships of six axenic non-marine cyanobacteria.</title>
        <authorList>
            <person name="Will S.E."/>
            <person name="Henke P."/>
            <person name="Boedeker C."/>
            <person name="Huang S."/>
            <person name="Brinkmann H."/>
            <person name="Rohde M."/>
            <person name="Jarek M."/>
            <person name="Friedl T."/>
            <person name="Seufert S."/>
            <person name="Schumacher M."/>
            <person name="Overmann J."/>
            <person name="Neumann-Schaal M."/>
            <person name="Petersen J."/>
        </authorList>
    </citation>
    <scope>NUCLEOTIDE SEQUENCE [LARGE SCALE GENOMIC DNA]</scope>
    <source>
        <strain evidence="9">PCC 7102</strain>
    </source>
</reference>
<dbReference type="Gene3D" id="1.10.630.10">
    <property type="entry name" value="Cytochrome P450"/>
    <property type="match status" value="1"/>
</dbReference>
<evidence type="ECO:0000256" key="3">
    <source>
        <dbReference type="ARBA" id="ARBA00022723"/>
    </source>
</evidence>
<comment type="similarity">
    <text evidence="1 8">Belongs to the cytochrome P450 family.</text>
</comment>
<reference evidence="9" key="1">
    <citation type="submission" date="2018-12" db="EMBL/GenBank/DDBJ databases">
        <authorList>
            <person name="Will S."/>
            <person name="Neumann-Schaal M."/>
            <person name="Henke P."/>
        </authorList>
    </citation>
    <scope>NUCLEOTIDE SEQUENCE</scope>
    <source>
        <strain evidence="9">PCC 7102</strain>
    </source>
</reference>
<evidence type="ECO:0000256" key="6">
    <source>
        <dbReference type="ARBA" id="ARBA00023033"/>
    </source>
</evidence>
<sequence>MMNQQMKPLNPIKSPAFLQKLQWVANPVGYMENAVLEYPDIFSANIFNSENKLVFVNHPQAIQEILTNDRKKFSAPGEYNGILKPIIGDYSVIMLDGENHRKRRQLVMPSFHGERMKAYGDLIVNLTKKVMDSIALNQHFLARSAMQEISMQVILQSVFGLYDGTRCQQLKDLMGKMSEIFKSPFSSSFLFFPFLQKDLGAASPWGSFLRQRSSVDQLIYAEIAERRENPDPNRIDILSLLMSARDEQGQGLTDKELRDELMTLLFAGHETTATAMAWSLYWSQHVPETSEKILNEINTLGDNNDPVSLSKLPYLTAFCNETLRINPVAMLTFPRVAQEQVEILGYQIEPQTIIMGCIYLVHHREELYPQSKQFKPERFLERQFSPYEFMPFGGGVRRCLGEALAIFEMKLVIATILSNYQLSLVDSKPEIPRRRGVTLAPAKGVKMVITGKRARQERVMVTTA</sequence>
<dbReference type="Proteomes" id="UP000271624">
    <property type="component" value="Unassembled WGS sequence"/>
</dbReference>
<evidence type="ECO:0000313" key="9">
    <source>
        <dbReference type="EMBL" id="RUT07715.1"/>
    </source>
</evidence>
<name>A0A433VNV4_9CYAN</name>
<evidence type="ECO:0000256" key="2">
    <source>
        <dbReference type="ARBA" id="ARBA00022617"/>
    </source>
</evidence>
<evidence type="ECO:0000256" key="5">
    <source>
        <dbReference type="ARBA" id="ARBA00023004"/>
    </source>
</evidence>
<evidence type="ECO:0000256" key="4">
    <source>
        <dbReference type="ARBA" id="ARBA00023002"/>
    </source>
</evidence>